<keyword evidence="2" id="KW-0229">DNA integration</keyword>
<evidence type="ECO:0000313" key="6">
    <source>
        <dbReference type="EMBL" id="TAY52166.1"/>
    </source>
</evidence>
<dbReference type="RefSeq" id="WP_130716283.1">
    <property type="nucleotide sequence ID" value="NZ_JAWJWJ010000013.1"/>
</dbReference>
<keyword evidence="4" id="KW-0233">DNA recombination</keyword>
<dbReference type="AlphaFoldDB" id="A0A7M3DTZ1"/>
<evidence type="ECO:0000313" key="7">
    <source>
        <dbReference type="Proteomes" id="UP000292974"/>
    </source>
</evidence>
<evidence type="ECO:0000256" key="1">
    <source>
        <dbReference type="ARBA" id="ARBA00008857"/>
    </source>
</evidence>
<dbReference type="Pfam" id="PF20172">
    <property type="entry name" value="DUF6538"/>
    <property type="match status" value="1"/>
</dbReference>
<accession>A0A7M3DTZ1</accession>
<comment type="caution">
    <text evidence="6">The sequence shown here is derived from an EMBL/GenBank/DDBJ whole genome shotgun (WGS) entry which is preliminary data.</text>
</comment>
<dbReference type="Proteomes" id="UP000292974">
    <property type="component" value="Unassembled WGS sequence"/>
</dbReference>
<dbReference type="Gene3D" id="1.10.443.10">
    <property type="entry name" value="Intergrase catalytic core"/>
    <property type="match status" value="1"/>
</dbReference>
<reference evidence="6 7" key="1">
    <citation type="submission" date="2019-02" db="EMBL/GenBank/DDBJ databases">
        <title>The genomic architecture of introgression among sibling species of bacteria.</title>
        <authorList>
            <person name="Cavassim M.I.A."/>
            <person name="Moeskjaer S."/>
            <person name="Moslemi C."/>
            <person name="Fields B."/>
            <person name="Bachmann A."/>
            <person name="Vilhjalmsson B."/>
            <person name="Schierup M.H."/>
            <person name="Young J.P.W."/>
            <person name="Andersen S.U."/>
        </authorList>
    </citation>
    <scope>NUCLEOTIDE SEQUENCE [LARGE SCALE GENOMIC DNA]</scope>
    <source>
        <strain evidence="6 7">SM135B</strain>
    </source>
</reference>
<dbReference type="Pfam" id="PF00589">
    <property type="entry name" value="Phage_integrase"/>
    <property type="match status" value="1"/>
</dbReference>
<comment type="similarity">
    <text evidence="1">Belongs to the 'phage' integrase family.</text>
</comment>
<protein>
    <submittedName>
        <fullName evidence="6">Integrase</fullName>
    </submittedName>
</protein>
<dbReference type="GO" id="GO:0003677">
    <property type="term" value="F:DNA binding"/>
    <property type="evidence" value="ECO:0007669"/>
    <property type="project" value="UniProtKB-KW"/>
</dbReference>
<dbReference type="SUPFAM" id="SSF56349">
    <property type="entry name" value="DNA breaking-rejoining enzymes"/>
    <property type="match status" value="1"/>
</dbReference>
<evidence type="ECO:0000256" key="2">
    <source>
        <dbReference type="ARBA" id="ARBA00022908"/>
    </source>
</evidence>
<sequence length="444" mass="50712">MAQDDISKYVVKHPVSGIYRYYRRVPVEVMPLDGRIHVKQSLKTKNHKEALSRAENVHQALETLWGALLHGEGKDSSLARYEAALKAAQSLGFTYKPAADVADADLVEFERRIAIAEDAFDQSEIIVDAVMGTAGEPTPRLSDVWELYEKHNEAGLTGMSPDQLRKHKNSRQRAIKYAKQQLTDIELGKISRADILRYRTWWTQKVKSERLKAYTANRSFSDMQGMLTVIDDALHTNYKEVWTKSRIKETNANKLKKRHPFSVDWVQTRILAEGALATMNLDACCIVYIMIETGMRLGEVCNLRPQDIRLDDEVPHVEVAERTDRRQKTDHSIRRIPLVGVALWAAKQYPDGFPRYQDKADVASALINKMMKKEGLRPAGGTHTLYSFRHTFQDRIENAGVSDRMQADLMGHEFGRPVYGDGSEMKRRQALLESIKFQWAEPIE</sequence>
<dbReference type="InterPro" id="IPR013762">
    <property type="entry name" value="Integrase-like_cat_sf"/>
</dbReference>
<keyword evidence="3" id="KW-0238">DNA-binding</keyword>
<evidence type="ECO:0000256" key="4">
    <source>
        <dbReference type="ARBA" id="ARBA00023172"/>
    </source>
</evidence>
<organism evidence="6 7">
    <name type="scientific">Rhizobium leguminosarum</name>
    <dbReference type="NCBI Taxonomy" id="384"/>
    <lineage>
        <taxon>Bacteria</taxon>
        <taxon>Pseudomonadati</taxon>
        <taxon>Pseudomonadota</taxon>
        <taxon>Alphaproteobacteria</taxon>
        <taxon>Hyphomicrobiales</taxon>
        <taxon>Rhizobiaceae</taxon>
        <taxon>Rhizobium/Agrobacterium group</taxon>
        <taxon>Rhizobium</taxon>
    </lineage>
</organism>
<dbReference type="EMBL" id="SIOP01000001">
    <property type="protein sequence ID" value="TAY52166.1"/>
    <property type="molecule type" value="Genomic_DNA"/>
</dbReference>
<feature type="domain" description="Tyr recombinase" evidence="5">
    <location>
        <begin position="256"/>
        <end position="432"/>
    </location>
</feature>
<dbReference type="GO" id="GO:0006310">
    <property type="term" value="P:DNA recombination"/>
    <property type="evidence" value="ECO:0007669"/>
    <property type="project" value="UniProtKB-KW"/>
</dbReference>
<dbReference type="InterPro" id="IPR046668">
    <property type="entry name" value="DUF6538"/>
</dbReference>
<name>A0A7M3DTZ1_RHILE</name>
<dbReference type="PANTHER" id="PTHR30349:SF41">
    <property type="entry name" value="INTEGRASE_RECOMBINASE PROTEIN MJ0367-RELATED"/>
    <property type="match status" value="1"/>
</dbReference>
<dbReference type="InterPro" id="IPR011010">
    <property type="entry name" value="DNA_brk_join_enz"/>
</dbReference>
<dbReference type="PROSITE" id="PS51898">
    <property type="entry name" value="TYR_RECOMBINASE"/>
    <property type="match status" value="1"/>
</dbReference>
<evidence type="ECO:0000256" key="3">
    <source>
        <dbReference type="ARBA" id="ARBA00023125"/>
    </source>
</evidence>
<dbReference type="PANTHER" id="PTHR30349">
    <property type="entry name" value="PHAGE INTEGRASE-RELATED"/>
    <property type="match status" value="1"/>
</dbReference>
<gene>
    <name evidence="6" type="ORF">ELH90_11110</name>
</gene>
<proteinExistence type="inferred from homology"/>
<evidence type="ECO:0000259" key="5">
    <source>
        <dbReference type="PROSITE" id="PS51898"/>
    </source>
</evidence>
<dbReference type="GO" id="GO:0015074">
    <property type="term" value="P:DNA integration"/>
    <property type="evidence" value="ECO:0007669"/>
    <property type="project" value="UniProtKB-KW"/>
</dbReference>
<dbReference type="InterPro" id="IPR050090">
    <property type="entry name" value="Tyrosine_recombinase_XerCD"/>
</dbReference>
<dbReference type="InterPro" id="IPR002104">
    <property type="entry name" value="Integrase_catalytic"/>
</dbReference>